<keyword evidence="9" id="KW-1185">Reference proteome</keyword>
<evidence type="ECO:0000256" key="6">
    <source>
        <dbReference type="PIRSR" id="PIRSR604254-1"/>
    </source>
</evidence>
<keyword evidence="5 7" id="KW-0472">Membrane</keyword>
<dbReference type="EMBL" id="QKRW01000020">
    <property type="protein sequence ID" value="RAL63139.1"/>
    <property type="molecule type" value="Genomic_DNA"/>
</dbReference>
<dbReference type="PANTHER" id="PTHR20855:SF52">
    <property type="entry name" value="ADIPONECTIN RECEPTOR PROTEIN"/>
    <property type="match status" value="1"/>
</dbReference>
<comment type="similarity">
    <text evidence="2">Belongs to the ADIPOR family.</text>
</comment>
<dbReference type="AlphaFoldDB" id="A0A395IXS2"/>
<dbReference type="PANTHER" id="PTHR20855">
    <property type="entry name" value="ADIPOR/PROGESTIN RECEPTOR-RELATED"/>
    <property type="match status" value="1"/>
</dbReference>
<feature type="binding site" evidence="6">
    <location>
        <position position="68"/>
    </location>
    <ligand>
        <name>Zn(2+)</name>
        <dbReference type="ChEBI" id="CHEBI:29105"/>
    </ligand>
</feature>
<evidence type="ECO:0000256" key="2">
    <source>
        <dbReference type="ARBA" id="ARBA00007018"/>
    </source>
</evidence>
<accession>A0A395IXS2</accession>
<feature type="transmembrane region" description="Helical" evidence="7">
    <location>
        <begin position="84"/>
        <end position="102"/>
    </location>
</feature>
<evidence type="ECO:0000256" key="5">
    <source>
        <dbReference type="ARBA" id="ARBA00023136"/>
    </source>
</evidence>
<protein>
    <submittedName>
        <fullName evidence="8">Uncharacterized protein</fullName>
    </submittedName>
</protein>
<organism evidence="8 9">
    <name type="scientific">Monilinia fructigena</name>
    <dbReference type="NCBI Taxonomy" id="38457"/>
    <lineage>
        <taxon>Eukaryota</taxon>
        <taxon>Fungi</taxon>
        <taxon>Dikarya</taxon>
        <taxon>Ascomycota</taxon>
        <taxon>Pezizomycotina</taxon>
        <taxon>Leotiomycetes</taxon>
        <taxon>Helotiales</taxon>
        <taxon>Sclerotiniaceae</taxon>
        <taxon>Monilinia</taxon>
    </lineage>
</organism>
<dbReference type="GO" id="GO:0038023">
    <property type="term" value="F:signaling receptor activity"/>
    <property type="evidence" value="ECO:0007669"/>
    <property type="project" value="TreeGrafter"/>
</dbReference>
<feature type="transmembrane region" description="Helical" evidence="7">
    <location>
        <begin position="114"/>
        <end position="132"/>
    </location>
</feature>
<feature type="transmembrane region" description="Helical" evidence="7">
    <location>
        <begin position="41"/>
        <end position="63"/>
    </location>
</feature>
<dbReference type="GO" id="GO:0046872">
    <property type="term" value="F:metal ion binding"/>
    <property type="evidence" value="ECO:0007669"/>
    <property type="project" value="UniProtKB-KW"/>
</dbReference>
<evidence type="ECO:0000313" key="9">
    <source>
        <dbReference type="Proteomes" id="UP000249056"/>
    </source>
</evidence>
<dbReference type="GO" id="GO:0016020">
    <property type="term" value="C:membrane"/>
    <property type="evidence" value="ECO:0007669"/>
    <property type="project" value="UniProtKB-SubCell"/>
</dbReference>
<reference evidence="8 9" key="1">
    <citation type="submission" date="2018-06" db="EMBL/GenBank/DDBJ databases">
        <title>Genome Sequence of the Brown Rot Fungal Pathogen Monilinia fructigena.</title>
        <authorList>
            <person name="Landi L."/>
            <person name="De Miccolis Angelini R.M."/>
            <person name="Pollastro S."/>
            <person name="Abate D."/>
            <person name="Faretra F."/>
            <person name="Romanazzi G."/>
        </authorList>
    </citation>
    <scope>NUCLEOTIDE SEQUENCE [LARGE SCALE GENOMIC DNA]</scope>
    <source>
        <strain evidence="8 9">Mfrg269</strain>
    </source>
</reference>
<keyword evidence="6" id="KW-0862">Zinc</keyword>
<keyword evidence="6" id="KW-0479">Metal-binding</keyword>
<proteinExistence type="inferred from homology"/>
<dbReference type="InterPro" id="IPR004254">
    <property type="entry name" value="AdipoR/HlyIII-related"/>
</dbReference>
<evidence type="ECO:0000256" key="4">
    <source>
        <dbReference type="ARBA" id="ARBA00022989"/>
    </source>
</evidence>
<evidence type="ECO:0000256" key="1">
    <source>
        <dbReference type="ARBA" id="ARBA00004141"/>
    </source>
</evidence>
<evidence type="ECO:0000313" key="8">
    <source>
        <dbReference type="EMBL" id="RAL63139.1"/>
    </source>
</evidence>
<dbReference type="GO" id="GO:0006882">
    <property type="term" value="P:intracellular zinc ion homeostasis"/>
    <property type="evidence" value="ECO:0007669"/>
    <property type="project" value="TreeGrafter"/>
</dbReference>
<evidence type="ECO:0000256" key="7">
    <source>
        <dbReference type="SAM" id="Phobius"/>
    </source>
</evidence>
<keyword evidence="4 7" id="KW-1133">Transmembrane helix</keyword>
<comment type="caution">
    <text evidence="8">The sequence shown here is derived from an EMBL/GenBank/DDBJ whole genome shotgun (WGS) entry which is preliminary data.</text>
</comment>
<evidence type="ECO:0000256" key="3">
    <source>
        <dbReference type="ARBA" id="ARBA00022692"/>
    </source>
</evidence>
<keyword evidence="3 7" id="KW-0812">Transmembrane</keyword>
<sequence>MPSKDLAEDNHFIETGYRAASTSFQECFASWGYLHNETINIWSHLIGAALWDIFVGVATCFCLSALYHTIMNHSQQMDRFGAQLDFQGVIFLMWGASVPLVYYGFYCDSATHSYSYWALLSLLAIACSIFTFQPHFRDPYLRPVRAATFGSLGGIHNGACDSCSLSVGSIEDSIFSELLINSFTS</sequence>
<gene>
    <name evidence="8" type="ORF">DID88_004221</name>
</gene>
<name>A0A395IXS2_9HELO</name>
<dbReference type="Proteomes" id="UP000249056">
    <property type="component" value="Unassembled WGS sequence"/>
</dbReference>
<dbReference type="OrthoDB" id="529367at2759"/>
<comment type="subcellular location">
    <subcellularLocation>
        <location evidence="1">Membrane</location>
        <topology evidence="1">Multi-pass membrane protein</topology>
    </subcellularLocation>
</comment>
<dbReference type="Pfam" id="PF03006">
    <property type="entry name" value="HlyIII"/>
    <property type="match status" value="1"/>
</dbReference>